<comment type="caution">
    <text evidence="1">The sequence shown here is derived from an EMBL/GenBank/DDBJ whole genome shotgun (WGS) entry which is preliminary data.</text>
</comment>
<dbReference type="EMBL" id="CAJFDI010000003">
    <property type="protein sequence ID" value="CAD5219445.1"/>
    <property type="molecule type" value="Genomic_DNA"/>
</dbReference>
<dbReference type="AlphaFoldDB" id="A0A7I8WM97"/>
<dbReference type="Proteomes" id="UP000659654">
    <property type="component" value="Unassembled WGS sequence"/>
</dbReference>
<proteinExistence type="predicted"/>
<keyword evidence="2" id="KW-1185">Reference proteome</keyword>
<dbReference type="EMBL" id="CAJFCV020000003">
    <property type="protein sequence ID" value="CAG9104731.1"/>
    <property type="molecule type" value="Genomic_DNA"/>
</dbReference>
<sequence>MERQYLTDQKPEFIKRAMRCKCPTVMMVVMTCSASTQSTRPFLPIVDLDQRKKRPFYGVKSDVVKVCYDCNLT</sequence>
<evidence type="ECO:0000313" key="2">
    <source>
        <dbReference type="Proteomes" id="UP000659654"/>
    </source>
</evidence>
<dbReference type="Proteomes" id="UP000582659">
    <property type="component" value="Unassembled WGS sequence"/>
</dbReference>
<accession>A0A7I8WM97</accession>
<evidence type="ECO:0000313" key="1">
    <source>
        <dbReference type="EMBL" id="CAD5219445.1"/>
    </source>
</evidence>
<reference evidence="1" key="1">
    <citation type="submission" date="2020-09" db="EMBL/GenBank/DDBJ databases">
        <authorList>
            <person name="Kikuchi T."/>
        </authorList>
    </citation>
    <scope>NUCLEOTIDE SEQUENCE</scope>
    <source>
        <strain evidence="1">Ka4C1</strain>
    </source>
</reference>
<protein>
    <submittedName>
        <fullName evidence="1">(pine wood nematode) hypothetical protein</fullName>
    </submittedName>
</protein>
<gene>
    <name evidence="1" type="ORF">BXYJ_LOCUS5682</name>
</gene>
<organism evidence="1 2">
    <name type="scientific">Bursaphelenchus xylophilus</name>
    <name type="common">Pinewood nematode worm</name>
    <name type="synonym">Aphelenchoides xylophilus</name>
    <dbReference type="NCBI Taxonomy" id="6326"/>
    <lineage>
        <taxon>Eukaryota</taxon>
        <taxon>Metazoa</taxon>
        <taxon>Ecdysozoa</taxon>
        <taxon>Nematoda</taxon>
        <taxon>Chromadorea</taxon>
        <taxon>Rhabditida</taxon>
        <taxon>Tylenchina</taxon>
        <taxon>Tylenchomorpha</taxon>
        <taxon>Aphelenchoidea</taxon>
        <taxon>Aphelenchoididae</taxon>
        <taxon>Bursaphelenchus</taxon>
    </lineage>
</organism>
<name>A0A7I8WM97_BURXY</name>